<dbReference type="PROSITE" id="PS51277">
    <property type="entry name" value="BURP"/>
    <property type="match status" value="1"/>
</dbReference>
<dbReference type="PANTHER" id="PTHR31236:SF41">
    <property type="entry name" value="BURP DOMAIN PROTEIN USPL1"/>
    <property type="match status" value="1"/>
</dbReference>
<organism evidence="3 4">
    <name type="scientific">Vitis vinifera</name>
    <name type="common">Grape</name>
    <dbReference type="NCBI Taxonomy" id="29760"/>
    <lineage>
        <taxon>Eukaryota</taxon>
        <taxon>Viridiplantae</taxon>
        <taxon>Streptophyta</taxon>
        <taxon>Embryophyta</taxon>
        <taxon>Tracheophyta</taxon>
        <taxon>Spermatophyta</taxon>
        <taxon>Magnoliopsida</taxon>
        <taxon>eudicotyledons</taxon>
        <taxon>Gunneridae</taxon>
        <taxon>Pentapetalae</taxon>
        <taxon>rosids</taxon>
        <taxon>Vitales</taxon>
        <taxon>Vitaceae</taxon>
        <taxon>Viteae</taxon>
        <taxon>Vitis</taxon>
    </lineage>
</organism>
<dbReference type="EMBL" id="QGNW01002583">
    <property type="protein sequence ID" value="RVW16862.1"/>
    <property type="molecule type" value="Genomic_DNA"/>
</dbReference>
<dbReference type="Pfam" id="PF03181">
    <property type="entry name" value="BURP"/>
    <property type="match status" value="2"/>
</dbReference>
<sequence length="250" mass="27920">MGLGFSSSWSLSFCVLLVLMSAEASKGEYSLQEHEDGGEEAMARKHIHTHMDMSMRIFFTITELKVGKRIPVYFSKRDPATSPHLLPREEVESIPFSSAQLPYLLQFFGFSQGSPQAIAMENTLRHCETEPIEGETKSCVTSLESMLDFSQKIFGLKASFEVISTKLGEKTTIFYCHFQEGENKVFEVSLGGENGDRVEAVAVCHMDTSQWNQDHVSFRLLGVQPGASPVCHFFPADNLIWVPSPALIQD</sequence>
<keyword evidence="1" id="KW-0732">Signal</keyword>
<dbReference type="SMART" id="SM01045">
    <property type="entry name" value="BURP"/>
    <property type="match status" value="1"/>
</dbReference>
<accession>A0A438C0V3</accession>
<dbReference type="InterPro" id="IPR044816">
    <property type="entry name" value="BURP"/>
</dbReference>
<dbReference type="Proteomes" id="UP000288805">
    <property type="component" value="Unassembled WGS sequence"/>
</dbReference>
<comment type="caution">
    <text evidence="3">The sequence shown here is derived from an EMBL/GenBank/DDBJ whole genome shotgun (WGS) entry which is preliminary data.</text>
</comment>
<proteinExistence type="predicted"/>
<evidence type="ECO:0000259" key="2">
    <source>
        <dbReference type="PROSITE" id="PS51277"/>
    </source>
</evidence>
<feature type="chain" id="PRO_5019516691" evidence="1">
    <location>
        <begin position="25"/>
        <end position="250"/>
    </location>
</feature>
<dbReference type="AlphaFoldDB" id="A0A438C0V3"/>
<gene>
    <name evidence="3" type="primary">BNM2C_1</name>
    <name evidence="3" type="ORF">CK203_088648</name>
</gene>
<evidence type="ECO:0000313" key="3">
    <source>
        <dbReference type="EMBL" id="RVW16862.1"/>
    </source>
</evidence>
<evidence type="ECO:0000256" key="1">
    <source>
        <dbReference type="SAM" id="SignalP"/>
    </source>
</evidence>
<evidence type="ECO:0000313" key="4">
    <source>
        <dbReference type="Proteomes" id="UP000288805"/>
    </source>
</evidence>
<name>A0A438C0V3_VITVI</name>
<feature type="domain" description="BURP" evidence="2">
    <location>
        <begin position="58"/>
        <end position="244"/>
    </location>
</feature>
<dbReference type="InterPro" id="IPR004873">
    <property type="entry name" value="BURP_dom"/>
</dbReference>
<reference evidence="3 4" key="1">
    <citation type="journal article" date="2018" name="PLoS Genet.">
        <title>Population sequencing reveals clonal diversity and ancestral inbreeding in the grapevine cultivar Chardonnay.</title>
        <authorList>
            <person name="Roach M.J."/>
            <person name="Johnson D.L."/>
            <person name="Bohlmann J."/>
            <person name="van Vuuren H.J."/>
            <person name="Jones S.J."/>
            <person name="Pretorius I.S."/>
            <person name="Schmidt S.A."/>
            <person name="Borneman A.R."/>
        </authorList>
    </citation>
    <scope>NUCLEOTIDE SEQUENCE [LARGE SCALE GENOMIC DNA]</scope>
    <source>
        <strain evidence="4">cv. Chardonnay</strain>
        <tissue evidence="3">Leaf</tissue>
    </source>
</reference>
<protein>
    <submittedName>
        <fullName evidence="3">BURP domain-containing protein BNM2C</fullName>
    </submittedName>
</protein>
<dbReference type="PANTHER" id="PTHR31236">
    <property type="entry name" value="BURP DOMAIN PROTEIN USPL1-LIKE"/>
    <property type="match status" value="1"/>
</dbReference>
<feature type="signal peptide" evidence="1">
    <location>
        <begin position="1"/>
        <end position="24"/>
    </location>
</feature>